<dbReference type="PANTHER" id="PTHR43491">
    <property type="entry name" value="UDP-N-ACETYL-D-MANNOSAMINE DEHYDROGENASE"/>
    <property type="match status" value="1"/>
</dbReference>
<evidence type="ECO:0000259" key="4">
    <source>
        <dbReference type="SMART" id="SM00984"/>
    </source>
</evidence>
<dbReference type="NCBIfam" id="TIGR03026">
    <property type="entry name" value="NDP-sugDHase"/>
    <property type="match status" value="1"/>
</dbReference>
<comment type="caution">
    <text evidence="5">The sequence shown here is derived from an EMBL/GenBank/DDBJ whole genome shotgun (WGS) entry which is preliminary data.</text>
</comment>
<dbReference type="InterPro" id="IPR008927">
    <property type="entry name" value="6-PGluconate_DH-like_C_sf"/>
</dbReference>
<gene>
    <name evidence="5" type="ORF">KC685_00760</name>
</gene>
<evidence type="ECO:0000256" key="3">
    <source>
        <dbReference type="PIRNR" id="PIRNR000124"/>
    </source>
</evidence>
<keyword evidence="2" id="KW-0520">NAD</keyword>
<keyword evidence="1" id="KW-0560">Oxidoreductase</keyword>
<accession>A0A955I1P3</accession>
<dbReference type="SUPFAM" id="SSF52413">
    <property type="entry name" value="UDP-glucose/GDP-mannose dehydrogenase C-terminal domain"/>
    <property type="match status" value="1"/>
</dbReference>
<evidence type="ECO:0000313" key="6">
    <source>
        <dbReference type="Proteomes" id="UP000741282"/>
    </source>
</evidence>
<dbReference type="SUPFAM" id="SSF48179">
    <property type="entry name" value="6-phosphogluconate dehydrogenase C-terminal domain-like"/>
    <property type="match status" value="1"/>
</dbReference>
<organism evidence="5 6">
    <name type="scientific">Candidatus Dojkabacteria bacterium</name>
    <dbReference type="NCBI Taxonomy" id="2099670"/>
    <lineage>
        <taxon>Bacteria</taxon>
        <taxon>Candidatus Dojkabacteria</taxon>
    </lineage>
</organism>
<dbReference type="InterPro" id="IPR036220">
    <property type="entry name" value="UDP-Glc/GDP-Man_DH_C_sf"/>
</dbReference>
<evidence type="ECO:0000256" key="2">
    <source>
        <dbReference type="ARBA" id="ARBA00023027"/>
    </source>
</evidence>
<dbReference type="GO" id="GO:0016628">
    <property type="term" value="F:oxidoreductase activity, acting on the CH-CH group of donors, NAD or NADP as acceptor"/>
    <property type="evidence" value="ECO:0007669"/>
    <property type="project" value="InterPro"/>
</dbReference>
<evidence type="ECO:0000256" key="1">
    <source>
        <dbReference type="ARBA" id="ARBA00023002"/>
    </source>
</evidence>
<comment type="similarity">
    <text evidence="3">Belongs to the UDP-glucose/GDP-mannose dehydrogenase family.</text>
</comment>
<name>A0A955I1P3_9BACT</name>
<dbReference type="PIRSF" id="PIRSF000124">
    <property type="entry name" value="UDPglc_GDPman_dh"/>
    <property type="match status" value="1"/>
</dbReference>
<dbReference type="InterPro" id="IPR017476">
    <property type="entry name" value="UDP-Glc/GDP-Man"/>
</dbReference>
<feature type="domain" description="UDP-glucose/GDP-mannose dehydrogenase C-terminal" evidence="4">
    <location>
        <begin position="317"/>
        <end position="409"/>
    </location>
</feature>
<dbReference type="AlphaFoldDB" id="A0A955I1P3"/>
<dbReference type="EMBL" id="JAGQLN010000002">
    <property type="protein sequence ID" value="MCA9376434.1"/>
    <property type="molecule type" value="Genomic_DNA"/>
</dbReference>
<dbReference type="Proteomes" id="UP000741282">
    <property type="component" value="Unassembled WGS sequence"/>
</dbReference>
<dbReference type="SUPFAM" id="SSF51735">
    <property type="entry name" value="NAD(P)-binding Rossmann-fold domains"/>
    <property type="match status" value="1"/>
</dbReference>
<sequence length="424" mass="46770">MKKVAVLGLGYVGLPTLTALAKSGKYEVIGFDINESKVELIKNGGCPIDDDLCAKELKEFKYTVTTDPKDIADATVYFVCVPTPVLDDYTPDYGPVLSATSTIAPLLKKGDIFILESTVNPGTNEEVVKPRIEELSKLKVGEEITLAHCPERINPGDPKWNIYNISRNLGVYPFEKAEEVGEIFRSFLEAELNICSSLKVAESTKIVENTFRDVNIAFVNELAQSFDKMGIDLIETIRGASNKPFGFMPFWPGRGVGGHCIAVDPYYLIKRAEVSGFNHRFLKTARDINNNMPIYSVIRLQDALNEVALPLKGTKIATLGMSYKPNVGDLRESPSIEIKDILLAKGADLRIYDPWDKSLNTVESLDEAIDGADAVAVLTAHDVFSQDLQKILDSGSIKVFFDGMNKFDKDAITKKGLVYRGIGR</sequence>
<dbReference type="InterPro" id="IPR036291">
    <property type="entry name" value="NAD(P)-bd_dom_sf"/>
</dbReference>
<dbReference type="InterPro" id="IPR001732">
    <property type="entry name" value="UDP-Glc/GDP-Man_DH_N"/>
</dbReference>
<dbReference type="GO" id="GO:0000271">
    <property type="term" value="P:polysaccharide biosynthetic process"/>
    <property type="evidence" value="ECO:0007669"/>
    <property type="project" value="InterPro"/>
</dbReference>
<dbReference type="GO" id="GO:0016616">
    <property type="term" value="F:oxidoreductase activity, acting on the CH-OH group of donors, NAD or NADP as acceptor"/>
    <property type="evidence" value="ECO:0007669"/>
    <property type="project" value="InterPro"/>
</dbReference>
<dbReference type="InterPro" id="IPR014027">
    <property type="entry name" value="UDP-Glc/GDP-Man_DH_C"/>
</dbReference>
<dbReference type="GO" id="GO:0051287">
    <property type="term" value="F:NAD binding"/>
    <property type="evidence" value="ECO:0007669"/>
    <property type="project" value="InterPro"/>
</dbReference>
<dbReference type="PANTHER" id="PTHR43491:SF1">
    <property type="entry name" value="UDP-N-ACETYL-D-MANNOSAMINE DEHYDROGENASE"/>
    <property type="match status" value="1"/>
</dbReference>
<dbReference type="PIRSF" id="PIRSF500136">
    <property type="entry name" value="UDP_ManNAc_DH"/>
    <property type="match status" value="1"/>
</dbReference>
<dbReference type="Pfam" id="PF00984">
    <property type="entry name" value="UDPG_MGDP_dh"/>
    <property type="match status" value="1"/>
</dbReference>
<dbReference type="Gene3D" id="3.40.50.720">
    <property type="entry name" value="NAD(P)-binding Rossmann-like Domain"/>
    <property type="match status" value="2"/>
</dbReference>
<dbReference type="InterPro" id="IPR028359">
    <property type="entry name" value="UDP_ManNAc/GlcNAc_DH"/>
</dbReference>
<dbReference type="SMART" id="SM00984">
    <property type="entry name" value="UDPG_MGDP_dh_C"/>
    <property type="match status" value="1"/>
</dbReference>
<dbReference type="Pfam" id="PF03721">
    <property type="entry name" value="UDPG_MGDP_dh_N"/>
    <property type="match status" value="1"/>
</dbReference>
<reference evidence="5" key="1">
    <citation type="submission" date="2020-04" db="EMBL/GenBank/DDBJ databases">
        <authorList>
            <person name="Zhang T."/>
        </authorList>
    </citation>
    <scope>NUCLEOTIDE SEQUENCE</scope>
    <source>
        <strain evidence="5">HKST-UBA17</strain>
    </source>
</reference>
<reference evidence="5" key="2">
    <citation type="journal article" date="2021" name="Microbiome">
        <title>Successional dynamics and alternative stable states in a saline activated sludge microbial community over 9 years.</title>
        <authorList>
            <person name="Wang Y."/>
            <person name="Ye J."/>
            <person name="Ju F."/>
            <person name="Liu L."/>
            <person name="Boyd J.A."/>
            <person name="Deng Y."/>
            <person name="Parks D.H."/>
            <person name="Jiang X."/>
            <person name="Yin X."/>
            <person name="Woodcroft B.J."/>
            <person name="Tyson G.W."/>
            <person name="Hugenholtz P."/>
            <person name="Polz M.F."/>
            <person name="Zhang T."/>
        </authorList>
    </citation>
    <scope>NUCLEOTIDE SEQUENCE</scope>
    <source>
        <strain evidence="5">HKST-UBA17</strain>
    </source>
</reference>
<dbReference type="InterPro" id="IPR014026">
    <property type="entry name" value="UDP-Glc/GDP-Man_DH_dimer"/>
</dbReference>
<evidence type="ECO:0000313" key="5">
    <source>
        <dbReference type="EMBL" id="MCA9376434.1"/>
    </source>
</evidence>
<protein>
    <submittedName>
        <fullName evidence="5">Nucleotide sugar dehydrogenase</fullName>
    </submittedName>
</protein>
<dbReference type="Pfam" id="PF03720">
    <property type="entry name" value="UDPG_MGDP_dh_C"/>
    <property type="match status" value="1"/>
</dbReference>
<proteinExistence type="inferred from homology"/>